<reference evidence="1 2" key="1">
    <citation type="submission" date="2019-08" db="EMBL/GenBank/DDBJ databases">
        <title>The genome of the soybean aphid Biotype 1, its phylome, world population structure and adaptation to the North American continent.</title>
        <authorList>
            <person name="Giordano R."/>
            <person name="Donthu R.K."/>
            <person name="Hernandez A.G."/>
            <person name="Wright C.L."/>
            <person name="Zimin A.V."/>
        </authorList>
    </citation>
    <scope>NUCLEOTIDE SEQUENCE [LARGE SCALE GENOMIC DNA]</scope>
    <source>
        <tissue evidence="1">Whole aphids</tissue>
    </source>
</reference>
<evidence type="ECO:0000313" key="1">
    <source>
        <dbReference type="EMBL" id="KAE9524941.1"/>
    </source>
</evidence>
<proteinExistence type="predicted"/>
<dbReference type="AlphaFoldDB" id="A0A6G0T4V3"/>
<protein>
    <submittedName>
        <fullName evidence="1">Uncharacterized protein</fullName>
    </submittedName>
</protein>
<gene>
    <name evidence="1" type="ORF">AGLY_014991</name>
</gene>
<evidence type="ECO:0000313" key="2">
    <source>
        <dbReference type="Proteomes" id="UP000475862"/>
    </source>
</evidence>
<accession>A0A6G0T4V3</accession>
<dbReference type="EMBL" id="VYZN01000065">
    <property type="protein sequence ID" value="KAE9524941.1"/>
    <property type="molecule type" value="Genomic_DNA"/>
</dbReference>
<name>A0A6G0T4V3_APHGL</name>
<keyword evidence="2" id="KW-1185">Reference proteome</keyword>
<sequence length="272" mass="31323">MYALAATIGHAVKIKSMNSKLKINLNNLLSRYRRREWRSHRVALQMILLRVLVSLLSNYEQRMTNVIINVKNVSYKFKKECGQVGTALQTLGAVWITNFRRCFTTTTPTTTIAIVSFVLVKTIYREKFKRPNLANCVNTILCHGSRLNSKPTKGLWYLHNGDILASMMIILLTVEYKPHYNHCDVSKRSQQFYYRNLECTKIPLTLIFATVKVREGWIANKIWTLLVVCVGHLLTAVTTVKLNTYTALIKMTIWNFRYLASSSSFFASFPII</sequence>
<dbReference type="Proteomes" id="UP000475862">
    <property type="component" value="Unassembled WGS sequence"/>
</dbReference>
<comment type="caution">
    <text evidence="1">The sequence shown here is derived from an EMBL/GenBank/DDBJ whole genome shotgun (WGS) entry which is preliminary data.</text>
</comment>
<organism evidence="1 2">
    <name type="scientific">Aphis glycines</name>
    <name type="common">Soybean aphid</name>
    <dbReference type="NCBI Taxonomy" id="307491"/>
    <lineage>
        <taxon>Eukaryota</taxon>
        <taxon>Metazoa</taxon>
        <taxon>Ecdysozoa</taxon>
        <taxon>Arthropoda</taxon>
        <taxon>Hexapoda</taxon>
        <taxon>Insecta</taxon>
        <taxon>Pterygota</taxon>
        <taxon>Neoptera</taxon>
        <taxon>Paraneoptera</taxon>
        <taxon>Hemiptera</taxon>
        <taxon>Sternorrhyncha</taxon>
        <taxon>Aphidomorpha</taxon>
        <taxon>Aphidoidea</taxon>
        <taxon>Aphididae</taxon>
        <taxon>Aphidini</taxon>
        <taxon>Aphis</taxon>
        <taxon>Aphis</taxon>
    </lineage>
</organism>